<evidence type="ECO:0008006" key="5">
    <source>
        <dbReference type="Google" id="ProtNLM"/>
    </source>
</evidence>
<dbReference type="GO" id="GO:0003723">
    <property type="term" value="F:RNA binding"/>
    <property type="evidence" value="ECO:0007669"/>
    <property type="project" value="InterPro"/>
</dbReference>
<dbReference type="InParanoid" id="D8R743"/>
<gene>
    <name evidence="3" type="ORF">SELMODRAFT_168641</name>
</gene>
<feature type="repeat" description="PPR" evidence="2">
    <location>
        <begin position="185"/>
        <end position="215"/>
    </location>
</feature>
<evidence type="ECO:0000313" key="4">
    <source>
        <dbReference type="Proteomes" id="UP000001514"/>
    </source>
</evidence>
<dbReference type="HOGENOM" id="CLU_002706_30_5_1"/>
<dbReference type="InterPro" id="IPR002885">
    <property type="entry name" value="PPR_rpt"/>
</dbReference>
<dbReference type="Pfam" id="PF01535">
    <property type="entry name" value="PPR"/>
    <property type="match status" value="11"/>
</dbReference>
<dbReference type="NCBIfam" id="TIGR00756">
    <property type="entry name" value="PPR"/>
    <property type="match status" value="2"/>
</dbReference>
<dbReference type="Gene3D" id="1.25.40.10">
    <property type="entry name" value="Tetratricopeptide repeat domain"/>
    <property type="match status" value="4"/>
</dbReference>
<keyword evidence="4" id="KW-1185">Reference proteome</keyword>
<dbReference type="Proteomes" id="UP000001514">
    <property type="component" value="Unassembled WGS sequence"/>
</dbReference>
<dbReference type="PANTHER" id="PTHR47926:SF533">
    <property type="entry name" value="DYW DOMAIN-CONTAINING PROTEIN"/>
    <property type="match status" value="1"/>
</dbReference>
<dbReference type="SUPFAM" id="SSF48452">
    <property type="entry name" value="TPR-like"/>
    <property type="match status" value="1"/>
</dbReference>
<dbReference type="Gramene" id="EFJ31460">
    <property type="protein sequence ID" value="EFJ31460"/>
    <property type="gene ID" value="SELMODRAFT_168641"/>
</dbReference>
<dbReference type="PROSITE" id="PS51375">
    <property type="entry name" value="PPR"/>
    <property type="match status" value="4"/>
</dbReference>
<feature type="repeat" description="PPR" evidence="2">
    <location>
        <begin position="31"/>
        <end position="65"/>
    </location>
</feature>
<protein>
    <recommendedName>
        <fullName evidence="5">Pentacotripeptide-repeat region of PRORP domain-containing protein</fullName>
    </recommendedName>
</protein>
<dbReference type="EMBL" id="GL377573">
    <property type="protein sequence ID" value="EFJ31460.1"/>
    <property type="molecule type" value="Genomic_DNA"/>
</dbReference>
<dbReference type="InterPro" id="IPR011990">
    <property type="entry name" value="TPR-like_helical_dom_sf"/>
</dbReference>
<evidence type="ECO:0000256" key="2">
    <source>
        <dbReference type="PROSITE-ProRule" id="PRU00708"/>
    </source>
</evidence>
<accession>D8R743</accession>
<keyword evidence="1" id="KW-0677">Repeat</keyword>
<feature type="repeat" description="PPR" evidence="2">
    <location>
        <begin position="217"/>
        <end position="251"/>
    </location>
</feature>
<dbReference type="KEGG" id="smo:SELMODRAFT_168641"/>
<organism evidence="4">
    <name type="scientific">Selaginella moellendorffii</name>
    <name type="common">Spikemoss</name>
    <dbReference type="NCBI Taxonomy" id="88036"/>
    <lineage>
        <taxon>Eukaryota</taxon>
        <taxon>Viridiplantae</taxon>
        <taxon>Streptophyta</taxon>
        <taxon>Embryophyta</taxon>
        <taxon>Tracheophyta</taxon>
        <taxon>Lycopodiopsida</taxon>
        <taxon>Selaginellales</taxon>
        <taxon>Selaginellaceae</taxon>
        <taxon>Selaginella</taxon>
    </lineage>
</organism>
<name>D8R743_SELML</name>
<dbReference type="GO" id="GO:0009451">
    <property type="term" value="P:RNA modification"/>
    <property type="evidence" value="ECO:0007669"/>
    <property type="project" value="InterPro"/>
</dbReference>
<dbReference type="OrthoDB" id="185373at2759"/>
<feature type="repeat" description="PPR" evidence="2">
    <location>
        <begin position="315"/>
        <end position="349"/>
    </location>
</feature>
<sequence length="451" mass="50710">MIALNNMLEAYIVNGKIEDAREFFDGAAKRDVKTWNIMLSAYTQRGLMDEAKELFKLAKDPAVDLWVTMIEGYARAGMPQRAFTIFRASPGHERVWGAMIAAFAASGDLATAKEMVHRMKNPSVASCTPLFEAYLKAGEISDAQDVFNKMSTSYEAPWTTLLMAYLDRAMFSEAKRIFKLMPNRDPVAWNAMIRAHSLHGEIEEARILFEGMGAQRNLESWNTIMAAYNRNGQAGDTYKIFKGMIQRYVKPDKNSFLTVMESCTNLDDAGKVAKEFRWSSCLRDLELNNLLLKTFLRLGSLEEATSIFHSIEEKNLESWSLMVSGLATKGKYAAAVSLLSNMVLRGVMPDNAIFTSMVSACRSLGRTDEGASYLRSMVADFEVYPVLEDYLCVMELLKPKQAEELLNSMPFEPDYDVWKTFLGVCQRAGDKELTEVAEKALRRLCPIAVCV</sequence>
<dbReference type="PANTHER" id="PTHR47926">
    <property type="entry name" value="PENTATRICOPEPTIDE REPEAT-CONTAINING PROTEIN"/>
    <property type="match status" value="1"/>
</dbReference>
<dbReference type="InterPro" id="IPR046960">
    <property type="entry name" value="PPR_At4g14850-like_plant"/>
</dbReference>
<dbReference type="STRING" id="88036.D8R743"/>
<evidence type="ECO:0000256" key="1">
    <source>
        <dbReference type="ARBA" id="ARBA00022737"/>
    </source>
</evidence>
<evidence type="ECO:0000313" key="3">
    <source>
        <dbReference type="EMBL" id="EFJ31460.1"/>
    </source>
</evidence>
<dbReference type="AlphaFoldDB" id="D8R743"/>
<dbReference type="eggNOG" id="KOG4197">
    <property type="taxonomic scope" value="Eukaryota"/>
</dbReference>
<proteinExistence type="predicted"/>
<reference evidence="3 4" key="1">
    <citation type="journal article" date="2011" name="Science">
        <title>The Selaginella genome identifies genetic changes associated with the evolution of vascular plants.</title>
        <authorList>
            <person name="Banks J.A."/>
            <person name="Nishiyama T."/>
            <person name="Hasebe M."/>
            <person name="Bowman J.L."/>
            <person name="Gribskov M."/>
            <person name="dePamphilis C."/>
            <person name="Albert V.A."/>
            <person name="Aono N."/>
            <person name="Aoyama T."/>
            <person name="Ambrose B.A."/>
            <person name="Ashton N.W."/>
            <person name="Axtell M.J."/>
            <person name="Barker E."/>
            <person name="Barker M.S."/>
            <person name="Bennetzen J.L."/>
            <person name="Bonawitz N.D."/>
            <person name="Chapple C."/>
            <person name="Cheng C."/>
            <person name="Correa L.G."/>
            <person name="Dacre M."/>
            <person name="DeBarry J."/>
            <person name="Dreyer I."/>
            <person name="Elias M."/>
            <person name="Engstrom E.M."/>
            <person name="Estelle M."/>
            <person name="Feng L."/>
            <person name="Finet C."/>
            <person name="Floyd S.K."/>
            <person name="Frommer W.B."/>
            <person name="Fujita T."/>
            <person name="Gramzow L."/>
            <person name="Gutensohn M."/>
            <person name="Harholt J."/>
            <person name="Hattori M."/>
            <person name="Heyl A."/>
            <person name="Hirai T."/>
            <person name="Hiwatashi Y."/>
            <person name="Ishikawa M."/>
            <person name="Iwata M."/>
            <person name="Karol K.G."/>
            <person name="Koehler B."/>
            <person name="Kolukisaoglu U."/>
            <person name="Kubo M."/>
            <person name="Kurata T."/>
            <person name="Lalonde S."/>
            <person name="Li K."/>
            <person name="Li Y."/>
            <person name="Litt A."/>
            <person name="Lyons E."/>
            <person name="Manning G."/>
            <person name="Maruyama T."/>
            <person name="Michael T.P."/>
            <person name="Mikami K."/>
            <person name="Miyazaki S."/>
            <person name="Morinaga S."/>
            <person name="Murata T."/>
            <person name="Mueller-Roeber B."/>
            <person name="Nelson D.R."/>
            <person name="Obara M."/>
            <person name="Oguri Y."/>
            <person name="Olmstead R.G."/>
            <person name="Onodera N."/>
            <person name="Petersen B.L."/>
            <person name="Pils B."/>
            <person name="Prigge M."/>
            <person name="Rensing S.A."/>
            <person name="Riano-Pachon D.M."/>
            <person name="Roberts A.W."/>
            <person name="Sato Y."/>
            <person name="Scheller H.V."/>
            <person name="Schulz B."/>
            <person name="Schulz C."/>
            <person name="Shakirov E.V."/>
            <person name="Shibagaki N."/>
            <person name="Shinohara N."/>
            <person name="Shippen D.E."/>
            <person name="Soerensen I."/>
            <person name="Sotooka R."/>
            <person name="Sugimoto N."/>
            <person name="Sugita M."/>
            <person name="Sumikawa N."/>
            <person name="Tanurdzic M."/>
            <person name="Theissen G."/>
            <person name="Ulvskov P."/>
            <person name="Wakazuki S."/>
            <person name="Weng J.K."/>
            <person name="Willats W.W."/>
            <person name="Wipf D."/>
            <person name="Wolf P.G."/>
            <person name="Yang L."/>
            <person name="Zimmer A.D."/>
            <person name="Zhu Q."/>
            <person name="Mitros T."/>
            <person name="Hellsten U."/>
            <person name="Loque D."/>
            <person name="Otillar R."/>
            <person name="Salamov A."/>
            <person name="Schmutz J."/>
            <person name="Shapiro H."/>
            <person name="Lindquist E."/>
            <person name="Lucas S."/>
            <person name="Rokhsar D."/>
            <person name="Grigoriev I.V."/>
        </authorList>
    </citation>
    <scope>NUCLEOTIDE SEQUENCE [LARGE SCALE GENOMIC DNA]</scope>
</reference>